<evidence type="ECO:0000313" key="1">
    <source>
        <dbReference type="EMBL" id="GAH31178.1"/>
    </source>
</evidence>
<gene>
    <name evidence="1" type="ORF">S03H2_03866</name>
</gene>
<reference evidence="1" key="1">
    <citation type="journal article" date="2014" name="Front. Microbiol.">
        <title>High frequency of phylogenetically diverse reductive dehalogenase-homologous genes in deep subseafloor sedimentary metagenomes.</title>
        <authorList>
            <person name="Kawai M."/>
            <person name="Futagami T."/>
            <person name="Toyoda A."/>
            <person name="Takaki Y."/>
            <person name="Nishi S."/>
            <person name="Hori S."/>
            <person name="Arai W."/>
            <person name="Tsubouchi T."/>
            <person name="Morono Y."/>
            <person name="Uchiyama I."/>
            <person name="Ito T."/>
            <person name="Fujiyama A."/>
            <person name="Inagaki F."/>
            <person name="Takami H."/>
        </authorList>
    </citation>
    <scope>NUCLEOTIDE SEQUENCE</scope>
    <source>
        <strain evidence="1">Expedition CK06-06</strain>
    </source>
</reference>
<comment type="caution">
    <text evidence="1">The sequence shown here is derived from an EMBL/GenBank/DDBJ whole genome shotgun (WGS) entry which is preliminary data.</text>
</comment>
<accession>X1GDR5</accession>
<name>X1GDR5_9ZZZZ</name>
<dbReference type="AlphaFoldDB" id="X1GDR5"/>
<organism evidence="1">
    <name type="scientific">marine sediment metagenome</name>
    <dbReference type="NCBI Taxonomy" id="412755"/>
    <lineage>
        <taxon>unclassified sequences</taxon>
        <taxon>metagenomes</taxon>
        <taxon>ecological metagenomes</taxon>
    </lineage>
</organism>
<dbReference type="EMBL" id="BARU01001474">
    <property type="protein sequence ID" value="GAH31178.1"/>
    <property type="molecule type" value="Genomic_DNA"/>
</dbReference>
<sequence>MTVKEKVKAFYKKASEGKWSNFVIYPNELKAYAGMECVSYDPKEDCPADSYRRFYNGAVLKYTRLCVDMTADERAAVISLGLQLKPQCFWCTKADGSASGINNCHIQYAGREITADELWLPELKQRAIDLGHDIRYSAISDIGWGFYGATTGEAYDGLDSFMKTTGVIGSARRYPHGSGYVWAYRMIYAYSMVGISEPAHDTALSIAITDEAGNPITESVVGETVYITGQLKDIVDDVALQGALITLYRNGVATANTDITEDASGIYSIPYTVVSADVPTIRFKTHFAGT</sequence>
<proteinExistence type="predicted"/>
<protein>
    <submittedName>
        <fullName evidence="1">Uncharacterized protein</fullName>
    </submittedName>
</protein>